<evidence type="ECO:0000313" key="2">
    <source>
        <dbReference type="EMBL" id="ALM13555.1"/>
    </source>
</evidence>
<feature type="transmembrane region" description="Helical" evidence="1">
    <location>
        <begin position="152"/>
        <end position="169"/>
    </location>
</feature>
<accession>A0A0S1SLF2</accession>
<evidence type="ECO:0008006" key="4">
    <source>
        <dbReference type="Google" id="ProtNLM"/>
    </source>
</evidence>
<evidence type="ECO:0000313" key="3">
    <source>
        <dbReference type="Proteomes" id="UP000069135"/>
    </source>
</evidence>
<proteinExistence type="predicted"/>
<feature type="transmembrane region" description="Helical" evidence="1">
    <location>
        <begin position="326"/>
        <end position="351"/>
    </location>
</feature>
<dbReference type="KEGG" id="prf:PeribacterA2_0887"/>
<keyword evidence="1" id="KW-1133">Transmembrane helix</keyword>
<organism evidence="2 3">
    <name type="scientific">Candidatus Peribacter riflensis</name>
    <dbReference type="NCBI Taxonomy" id="1735162"/>
    <lineage>
        <taxon>Bacteria</taxon>
        <taxon>Candidatus Peregrinibacteriota</taxon>
        <taxon>Candidatus Peribacteria</taxon>
        <taxon>Candidatus Peribacterales</taxon>
        <taxon>Candidatus Peribacteraceae</taxon>
        <taxon>Candidatus Peribacter</taxon>
    </lineage>
</organism>
<evidence type="ECO:0000256" key="1">
    <source>
        <dbReference type="SAM" id="Phobius"/>
    </source>
</evidence>
<feature type="transmembrane region" description="Helical" evidence="1">
    <location>
        <begin position="130"/>
        <end position="146"/>
    </location>
</feature>
<gene>
    <name evidence="2" type="ORF">PeribacterD1_0887</name>
</gene>
<protein>
    <recommendedName>
        <fullName evidence="4">Glycosyltransferase RgtA/B/C/D-like domain-containing protein</fullName>
    </recommendedName>
</protein>
<dbReference type="EMBL" id="CP013065">
    <property type="protein sequence ID" value="ALM13555.1"/>
    <property type="molecule type" value="Genomic_DNA"/>
</dbReference>
<keyword evidence="1" id="KW-0472">Membrane</keyword>
<dbReference type="Proteomes" id="UP000069135">
    <property type="component" value="Chromosome"/>
</dbReference>
<accession>A0A0S1SI32</accession>
<feature type="transmembrane region" description="Helical" evidence="1">
    <location>
        <begin position="198"/>
        <end position="215"/>
    </location>
</feature>
<sequence length="549" mass="62477">MADRTKWVLIVSGCALLLGAFLQVPQFLYLMQPESQGILVHLNSDEYQYLARIEEALTGRPEQSAQPYLGDPYMPGMHLAPIEQVEGLLFGWTGWRAATVAQVMDSVIPILLFFALFAFFRLTGFSRPRSLAGVFLFVVPLLYSLNRPVHQRTSFLLVLITILLMMLALERRKIVFAVLGGALLGALVGVYLWSWMIAWSYVGALFVWEAIAWWRMRPRQSIRHSRFGMLLLLISVGLVVAGFFAVRILHLMQHPLYEQVAFRQGMYLMRRPESWVYSILFLGMSLGLLMAAWRFPKLRGSHRYAILVPVAVWIGMHQQLLHGHVIAFVSHFTFAIALGAVCSLLLGSLFFSRRLVIPFLCGAVMLSGTTWDNRHVYKQFVINHTHFTEQHFVTLLPVLDRLPRSVILSDESTSGFVSIETHHDILTSIYLESALMPHEEIARRYCITQGPLTNEQRRIPEQIHLVWPDANAANRGTDAREREVALVERECAAVDADPGAALKQYGVQYVLWDVRRKPEWDVKRLKVPLTKVEEDAGNWVLFSVNGARP</sequence>
<feature type="transmembrane region" description="Helical" evidence="1">
    <location>
        <begin position="106"/>
        <end position="123"/>
    </location>
</feature>
<accession>A0A0S1SY14</accession>
<dbReference type="STRING" id="1735162.PeribacterB2_0889"/>
<reference evidence="2 3" key="2">
    <citation type="journal article" date="2016" name="PeerJ">
        <title>Analysis of five complete genome sequences for members of the class Peribacteria in the recently recognized Peregrinibacteria bacterial phylum.</title>
        <authorList>
            <person name="Anantharaman K."/>
            <person name="Brown C.T."/>
            <person name="Burstein D."/>
            <person name="Castelle C.J."/>
            <person name="Probst A.J."/>
            <person name="Thomas B.C."/>
            <person name="Williams K.H."/>
            <person name="Banfield J.F."/>
        </authorList>
    </citation>
    <scope>NUCLEOTIDE SEQUENCE [LARGE SCALE GENOMIC DNA]</scope>
    <source>
        <strain evidence="2">RIFOXYD1_FULL_PER-ii_59_16</strain>
    </source>
</reference>
<feature type="transmembrane region" description="Helical" evidence="1">
    <location>
        <begin position="174"/>
        <end position="192"/>
    </location>
</feature>
<accession>A0A0S1SUG0</accession>
<keyword evidence="1" id="KW-0812">Transmembrane</keyword>
<reference evidence="3" key="1">
    <citation type="submission" date="2015-10" db="EMBL/GenBank/DDBJ databases">
        <title>Analysis of five complete genome sequences for members of the class Peribacteria in the recently recognized Peregrinibacteria bacterial phylum.</title>
        <authorList>
            <person name="Anantharaman K."/>
            <person name="Brown C.T."/>
            <person name="Burstein D."/>
            <person name="Castelle C.J."/>
            <person name="Probst A.J."/>
            <person name="Thomas B.C."/>
            <person name="Williams K.H."/>
            <person name="Banfield J.F."/>
        </authorList>
    </citation>
    <scope>NUCLEOTIDE SEQUENCE [LARGE SCALE GENOMIC DNA]</scope>
</reference>
<feature type="transmembrane region" description="Helical" evidence="1">
    <location>
        <begin position="227"/>
        <end position="249"/>
    </location>
</feature>
<feature type="transmembrane region" description="Helical" evidence="1">
    <location>
        <begin position="275"/>
        <end position="292"/>
    </location>
</feature>
<name>A0A0S1SY14_9BACT</name>
<dbReference type="AlphaFoldDB" id="A0A0S1SY14"/>
<accession>A0A0S1SPM4</accession>